<keyword evidence="3" id="KW-1185">Reference proteome</keyword>
<evidence type="ECO:0000313" key="2">
    <source>
        <dbReference type="EMBL" id="CAI2387100.1"/>
    </source>
</evidence>
<dbReference type="AlphaFoldDB" id="A0AAD1YA57"/>
<gene>
    <name evidence="2" type="ORF">ECRASSUSDP1_LOCUS28727</name>
</gene>
<sequence>MSDRLNARKLWLVKVAVYQDQLNTFFNSYLGLRIRRSRELRRSIAERRDNDNLVDPLIDSIANISLNTEDQDPPQEDEGDLCPKEDANILENSCNLSNEERQEVSSSNSAPIGRQKLMNDSSSSKLQEDSSSSKENPKEETKEEYQPCKKVRPGMHTIEELDGEESGQEQLSGGGDWHEEDKENRDHNRTQMICERLENEDFDIKINENKDELILTYRRLYRGFREDLSLLLDRLCEIKSRISTLRLNGNRTIVDKLLVFLTDDISFLGKYFLNKSSIVNISLHNWMISFDTFQRFLEFVAPLEVLSIHNCQFLLNFKYFNEIVLPASQEKVANKMISKIIVGKVTFGKRNSARTTPPKNIEYLCILLNFYLNFAKEEVILEDSKNYGFEEADIATRISESHKVTVKGTEDGVRCHFLSSI</sequence>
<organism evidence="2 3">
    <name type="scientific">Euplotes crassus</name>
    <dbReference type="NCBI Taxonomy" id="5936"/>
    <lineage>
        <taxon>Eukaryota</taxon>
        <taxon>Sar</taxon>
        <taxon>Alveolata</taxon>
        <taxon>Ciliophora</taxon>
        <taxon>Intramacronucleata</taxon>
        <taxon>Spirotrichea</taxon>
        <taxon>Hypotrichia</taxon>
        <taxon>Euplotida</taxon>
        <taxon>Euplotidae</taxon>
        <taxon>Moneuplotes</taxon>
    </lineage>
</organism>
<dbReference type="Proteomes" id="UP001295684">
    <property type="component" value="Unassembled WGS sequence"/>
</dbReference>
<protein>
    <submittedName>
        <fullName evidence="2">Uncharacterized protein</fullName>
    </submittedName>
</protein>
<proteinExistence type="predicted"/>
<accession>A0AAD1YA57</accession>
<comment type="caution">
    <text evidence="2">The sequence shown here is derived from an EMBL/GenBank/DDBJ whole genome shotgun (WGS) entry which is preliminary data.</text>
</comment>
<feature type="compositionally biased region" description="Basic and acidic residues" evidence="1">
    <location>
        <begin position="176"/>
        <end position="186"/>
    </location>
</feature>
<feature type="region of interest" description="Disordered" evidence="1">
    <location>
        <begin position="94"/>
        <end position="186"/>
    </location>
</feature>
<name>A0AAD1YA57_EUPCR</name>
<reference evidence="2" key="1">
    <citation type="submission" date="2023-07" db="EMBL/GenBank/DDBJ databases">
        <authorList>
            <consortium name="AG Swart"/>
            <person name="Singh M."/>
            <person name="Singh A."/>
            <person name="Seah K."/>
            <person name="Emmerich C."/>
        </authorList>
    </citation>
    <scope>NUCLEOTIDE SEQUENCE</scope>
    <source>
        <strain evidence="2">DP1</strain>
    </source>
</reference>
<evidence type="ECO:0000256" key="1">
    <source>
        <dbReference type="SAM" id="MobiDB-lite"/>
    </source>
</evidence>
<evidence type="ECO:0000313" key="3">
    <source>
        <dbReference type="Proteomes" id="UP001295684"/>
    </source>
</evidence>
<feature type="compositionally biased region" description="Basic and acidic residues" evidence="1">
    <location>
        <begin position="126"/>
        <end position="147"/>
    </location>
</feature>
<dbReference type="EMBL" id="CAMPGE010029621">
    <property type="protein sequence ID" value="CAI2387100.1"/>
    <property type="molecule type" value="Genomic_DNA"/>
</dbReference>